<proteinExistence type="predicted"/>
<evidence type="ECO:0000313" key="2">
    <source>
        <dbReference type="EMBL" id="WMV58685.1"/>
    </source>
</evidence>
<protein>
    <submittedName>
        <fullName evidence="2">Uncharacterized protein</fullName>
    </submittedName>
</protein>
<organism evidence="2 3">
    <name type="scientific">Solanum verrucosum</name>
    <dbReference type="NCBI Taxonomy" id="315347"/>
    <lineage>
        <taxon>Eukaryota</taxon>
        <taxon>Viridiplantae</taxon>
        <taxon>Streptophyta</taxon>
        <taxon>Embryophyta</taxon>
        <taxon>Tracheophyta</taxon>
        <taxon>Spermatophyta</taxon>
        <taxon>Magnoliopsida</taxon>
        <taxon>eudicotyledons</taxon>
        <taxon>Gunneridae</taxon>
        <taxon>Pentapetalae</taxon>
        <taxon>asterids</taxon>
        <taxon>lamiids</taxon>
        <taxon>Solanales</taxon>
        <taxon>Solanaceae</taxon>
        <taxon>Solanoideae</taxon>
        <taxon>Solaneae</taxon>
        <taxon>Solanum</taxon>
    </lineage>
</organism>
<dbReference type="Proteomes" id="UP001234989">
    <property type="component" value="Chromosome 12"/>
</dbReference>
<keyword evidence="3" id="KW-1185">Reference proteome</keyword>
<accession>A0AAF1A2Z3</accession>
<feature type="region of interest" description="Disordered" evidence="1">
    <location>
        <begin position="1"/>
        <end position="27"/>
    </location>
</feature>
<reference evidence="2" key="1">
    <citation type="submission" date="2023-08" db="EMBL/GenBank/DDBJ databases">
        <title>A de novo genome assembly of Solanum verrucosum Schlechtendal, a Mexican diploid species geographically isolated from the other diploid A-genome species in potato relatives.</title>
        <authorList>
            <person name="Hosaka K."/>
        </authorList>
    </citation>
    <scope>NUCLEOTIDE SEQUENCE</scope>
    <source>
        <tissue evidence="2">Young leaves</tissue>
    </source>
</reference>
<gene>
    <name evidence="2" type="ORF">MTR67_052070</name>
</gene>
<evidence type="ECO:0000313" key="3">
    <source>
        <dbReference type="Proteomes" id="UP001234989"/>
    </source>
</evidence>
<evidence type="ECO:0000256" key="1">
    <source>
        <dbReference type="SAM" id="MobiDB-lite"/>
    </source>
</evidence>
<name>A0AAF1A2Z3_SOLVR</name>
<dbReference type="EMBL" id="CP133623">
    <property type="protein sequence ID" value="WMV58685.1"/>
    <property type="molecule type" value="Genomic_DNA"/>
</dbReference>
<sequence length="102" mass="11632">MTYERHPRGVGGPTGREPHPVVTPILDWKGSRSEPMGRFISYPKARKMISKGYLYHLVWDKVSRSKTPTLELVPIANEFPEDFLGVPPRREVLYGIDTLPNT</sequence>
<dbReference type="AlphaFoldDB" id="A0AAF1A2Z3"/>